<geneLocation type="plasmid" evidence="1 2">
    <name>unnamed4</name>
</geneLocation>
<evidence type="ECO:0000313" key="1">
    <source>
        <dbReference type="EMBL" id="ART74513.1"/>
    </source>
</evidence>
<accession>A0A1Y0CGV9</accession>
<keyword evidence="2" id="KW-1185">Reference proteome</keyword>
<sequence>MAYVLTKVVAVMSAHSPADVLAASRLSLHSAVNAESAERRRMFCVDAGDLAATVALDPTASAAERDRAALYADEARGMLDALRRCGAGHG</sequence>
<proteinExistence type="predicted"/>
<gene>
    <name evidence="1" type="ORF">BTO20_38625</name>
</gene>
<dbReference type="EMBL" id="CP020813">
    <property type="protein sequence ID" value="ART74513.1"/>
    <property type="molecule type" value="Genomic_DNA"/>
</dbReference>
<evidence type="ECO:0000313" key="2">
    <source>
        <dbReference type="Proteomes" id="UP000195331"/>
    </source>
</evidence>
<keyword evidence="1" id="KW-0614">Plasmid</keyword>
<dbReference type="KEGG" id="mdx:BTO20_38625"/>
<dbReference type="AlphaFoldDB" id="A0A1Y0CGV9"/>
<name>A0A1Y0CGV9_9MYCO</name>
<protein>
    <submittedName>
        <fullName evidence="1">Uncharacterized protein</fullName>
    </submittedName>
</protein>
<dbReference type="Proteomes" id="UP000195331">
    <property type="component" value="Plasmid unnamed4"/>
</dbReference>
<organism evidence="1 2">
    <name type="scientific">Mycobacterium dioxanotrophicus</name>
    <dbReference type="NCBI Taxonomy" id="482462"/>
    <lineage>
        <taxon>Bacteria</taxon>
        <taxon>Bacillati</taxon>
        <taxon>Actinomycetota</taxon>
        <taxon>Actinomycetes</taxon>
        <taxon>Mycobacteriales</taxon>
        <taxon>Mycobacteriaceae</taxon>
        <taxon>Mycobacterium</taxon>
    </lineage>
</organism>
<reference evidence="1 2" key="1">
    <citation type="submission" date="2017-04" db="EMBL/GenBank/DDBJ databases">
        <title>Whole Genome Sequence of 1,4-Dioxane Degrading Bacterium Mycobacterium dioxanotrophicus PH-06.</title>
        <authorList>
            <person name="He Y."/>
        </authorList>
    </citation>
    <scope>NUCLEOTIDE SEQUENCE [LARGE SCALE GENOMIC DNA]</scope>
    <source>
        <strain evidence="1 2">PH-06</strain>
        <plasmid evidence="1 2">unnamed4</plasmid>
    </source>
</reference>